<evidence type="ECO:0000313" key="6">
    <source>
        <dbReference type="Proteomes" id="UP000216052"/>
    </source>
</evidence>
<dbReference type="PANTHER" id="PTHR30332">
    <property type="entry name" value="PROBABLE GENERAL SECRETION PATHWAY PROTEIN D"/>
    <property type="match status" value="1"/>
</dbReference>
<dbReference type="InterPro" id="IPR004845">
    <property type="entry name" value="T2SS_GspD_CS"/>
</dbReference>
<feature type="domain" description="Pilus formation protein N-terminal" evidence="4">
    <location>
        <begin position="27"/>
        <end position="93"/>
    </location>
</feature>
<evidence type="ECO:0000259" key="4">
    <source>
        <dbReference type="Pfam" id="PF13629"/>
    </source>
</evidence>
<dbReference type="EMBL" id="CP155571">
    <property type="protein sequence ID" value="XFO70227.1"/>
    <property type="molecule type" value="Genomic_DNA"/>
</dbReference>
<dbReference type="InterPro" id="IPR050810">
    <property type="entry name" value="Bact_Secretion_Sys_Channel"/>
</dbReference>
<evidence type="ECO:0000256" key="1">
    <source>
        <dbReference type="RuleBase" id="RU004003"/>
    </source>
</evidence>
<proteinExistence type="inferred from homology"/>
<reference evidence="5" key="1">
    <citation type="submission" date="2024-05" db="EMBL/GenBank/DDBJ databases">
        <title>Isolation and characterization of Sporomusa carbonis sp. nov., a carboxydotrophic hydrogenogen in the genus of Sporomusa isolated from a charcoal burning pile.</title>
        <authorList>
            <person name="Boeer T."/>
            <person name="Rosenbaum F."/>
            <person name="Eysell L."/>
            <person name="Mueller V."/>
            <person name="Daniel R."/>
            <person name="Poehlein A."/>
        </authorList>
    </citation>
    <scope>NUCLEOTIDE SEQUENCE [LARGE SCALE GENOMIC DNA]</scope>
    <source>
        <strain evidence="5">DSM 3132</strain>
    </source>
</reference>
<gene>
    <name evidence="5" type="primary">sctC_1</name>
    <name evidence="5" type="ORF">SPACI_002150</name>
</gene>
<accession>A0ABZ3IWR9</accession>
<dbReference type="Pfam" id="PF00263">
    <property type="entry name" value="Secretin"/>
    <property type="match status" value="1"/>
</dbReference>
<feature type="domain" description="BON" evidence="3">
    <location>
        <begin position="99"/>
        <end position="155"/>
    </location>
</feature>
<dbReference type="PANTHER" id="PTHR30332:SF17">
    <property type="entry name" value="TYPE IV PILIATION SYSTEM PROTEIN DR_0774-RELATED"/>
    <property type="match status" value="1"/>
</dbReference>
<dbReference type="RefSeq" id="WP_093796152.1">
    <property type="nucleotide sequence ID" value="NZ_CP155571.1"/>
</dbReference>
<dbReference type="InterPro" id="IPR004846">
    <property type="entry name" value="T2SS/T3SS_dom"/>
</dbReference>
<evidence type="ECO:0000259" key="2">
    <source>
        <dbReference type="Pfam" id="PF00263"/>
    </source>
</evidence>
<dbReference type="Gene3D" id="3.30.1340.30">
    <property type="match status" value="1"/>
</dbReference>
<feature type="domain" description="Type II/III secretion system secretin-like" evidence="2">
    <location>
        <begin position="222"/>
        <end position="385"/>
    </location>
</feature>
<dbReference type="PROSITE" id="PS00875">
    <property type="entry name" value="T2SP_D"/>
    <property type="match status" value="1"/>
</dbReference>
<dbReference type="InterPro" id="IPR007055">
    <property type="entry name" value="BON_dom"/>
</dbReference>
<keyword evidence="6" id="KW-1185">Reference proteome</keyword>
<dbReference type="Pfam" id="PF13629">
    <property type="entry name" value="T2SS-T3SS_pil_N"/>
    <property type="match status" value="1"/>
</dbReference>
<dbReference type="PRINTS" id="PR00811">
    <property type="entry name" value="BCTERIALGSPD"/>
</dbReference>
<evidence type="ECO:0000259" key="3">
    <source>
        <dbReference type="Pfam" id="PF04972"/>
    </source>
</evidence>
<protein>
    <submittedName>
        <fullName evidence="5">Type 3 secretion system secretin</fullName>
    </submittedName>
</protein>
<sequence>MDKWKVVVAVVVIIAGMVATGMVAGAEEKMAVAVNQSRVLNFSAVEKVAIANPEIADVVVVSGLEVLLIGKAPGMTTLHVWSRGGRYSYLVEVGAADITIANDIKNILGLADITVSKVNKTVILEGTVNDQYQKSRAEKVASAYAEKVVNLLEITRPVQVRIEARVVEINREAAKSFGIKWSGDSIGTAGNFSFGQSSVNSLAPKAFGNLGTYSPVNAQLDALVKNGLAKILSQPNMITLSGDKANIMVGGQIPVPVGLSDGRISIEWKDYGIKLDIAPEVNADKLIQSKIKAEVSTLDWTDEHKIELGLGMKIPPIKIRKAETAIALSSGQTMAIGGLISSEVTKDVYKVPLLGDIPVIGNLFKSTAFSRGETEVIIFITPTLVNPDEYIPAQSQDMRDFAKENPFRG</sequence>
<comment type="similarity">
    <text evidence="1">Belongs to the bacterial secretin family.</text>
</comment>
<organism evidence="5 6">
    <name type="scientific">Sporomusa acidovorans (strain ATCC 49682 / DSM 3132 / Mol)</name>
    <dbReference type="NCBI Taxonomy" id="1123286"/>
    <lineage>
        <taxon>Bacteria</taxon>
        <taxon>Bacillati</taxon>
        <taxon>Bacillota</taxon>
        <taxon>Negativicutes</taxon>
        <taxon>Selenomonadales</taxon>
        <taxon>Sporomusaceae</taxon>
        <taxon>Sporomusa</taxon>
    </lineage>
</organism>
<dbReference type="Proteomes" id="UP000216052">
    <property type="component" value="Chromosome"/>
</dbReference>
<dbReference type="InterPro" id="IPR032789">
    <property type="entry name" value="T2SS-T3SS_pil_N"/>
</dbReference>
<dbReference type="InterPro" id="IPR001775">
    <property type="entry name" value="GspD/PilQ"/>
</dbReference>
<name>A0ABZ3IWR9_SPOA4</name>
<dbReference type="Pfam" id="PF04972">
    <property type="entry name" value="BON"/>
    <property type="match status" value="1"/>
</dbReference>
<evidence type="ECO:0000313" key="5">
    <source>
        <dbReference type="EMBL" id="XFO70227.1"/>
    </source>
</evidence>